<protein>
    <submittedName>
        <fullName evidence="2">Uncharacterized protein</fullName>
    </submittedName>
</protein>
<proteinExistence type="predicted"/>
<keyword evidence="3" id="KW-1185">Reference proteome</keyword>
<accession>A0ABT3L8A3</accession>
<feature type="chain" id="PRO_5046350165" evidence="1">
    <location>
        <begin position="21"/>
        <end position="193"/>
    </location>
</feature>
<organism evidence="2 3">
    <name type="scientific">Spirulina subsalsa FACHB-351</name>
    <dbReference type="NCBI Taxonomy" id="234711"/>
    <lineage>
        <taxon>Bacteria</taxon>
        <taxon>Bacillati</taxon>
        <taxon>Cyanobacteriota</taxon>
        <taxon>Cyanophyceae</taxon>
        <taxon>Spirulinales</taxon>
        <taxon>Spirulinaceae</taxon>
        <taxon>Spirulina</taxon>
    </lineage>
</organism>
<reference evidence="2 3" key="1">
    <citation type="submission" date="2021-08" db="EMBL/GenBank/DDBJ databases">
        <title>Draft genome sequence of Spirulina subsalsa with high tolerance to salinity and hype-accumulation of phycocyanin.</title>
        <authorList>
            <person name="Pei H."/>
            <person name="Jiang L."/>
        </authorList>
    </citation>
    <scope>NUCLEOTIDE SEQUENCE [LARGE SCALE GENOMIC DNA]</scope>
    <source>
        <strain evidence="2 3">FACHB-351</strain>
    </source>
</reference>
<dbReference type="Proteomes" id="UP001526426">
    <property type="component" value="Unassembled WGS sequence"/>
</dbReference>
<evidence type="ECO:0000256" key="1">
    <source>
        <dbReference type="SAM" id="SignalP"/>
    </source>
</evidence>
<feature type="signal peptide" evidence="1">
    <location>
        <begin position="1"/>
        <end position="20"/>
    </location>
</feature>
<comment type="caution">
    <text evidence="2">The sequence shown here is derived from an EMBL/GenBank/DDBJ whole genome shotgun (WGS) entry which is preliminary data.</text>
</comment>
<evidence type="ECO:0000313" key="2">
    <source>
        <dbReference type="EMBL" id="MCW6037714.1"/>
    </source>
</evidence>
<keyword evidence="1" id="KW-0732">Signal</keyword>
<dbReference type="RefSeq" id="WP_265265578.1">
    <property type="nucleotide sequence ID" value="NZ_JAIHOM010000085.1"/>
</dbReference>
<gene>
    <name evidence="2" type="ORF">K4A83_15750</name>
</gene>
<evidence type="ECO:0000313" key="3">
    <source>
        <dbReference type="Proteomes" id="UP001526426"/>
    </source>
</evidence>
<name>A0ABT3L8A3_9CYAN</name>
<dbReference type="EMBL" id="JAIHOM010000085">
    <property type="protein sequence ID" value="MCW6037714.1"/>
    <property type="molecule type" value="Genomic_DNA"/>
</dbReference>
<sequence>MKPIWISAIALLTFTSPLLAVTPAPIDPNARVAWSEVIEDPFDGLIVHDRNFNPSNGSAYVSTWSEDAIRLTYTWYEQRIIGYRTVWRERNVYVQGTSRRESYPEQEPIYERETHSRTPEKILFALNGEVYTYTGGPVSPELAAALIQVPLANTTIRLVWSDGRTDDLIIGRGTVRAWRRIYQFRAEEEPENS</sequence>